<name>A0A0C9XX67_9AGAR</name>
<organism evidence="3 4">
    <name type="scientific">Laccaria amethystina LaAM-08-1</name>
    <dbReference type="NCBI Taxonomy" id="1095629"/>
    <lineage>
        <taxon>Eukaryota</taxon>
        <taxon>Fungi</taxon>
        <taxon>Dikarya</taxon>
        <taxon>Basidiomycota</taxon>
        <taxon>Agaricomycotina</taxon>
        <taxon>Agaricomycetes</taxon>
        <taxon>Agaricomycetidae</taxon>
        <taxon>Agaricales</taxon>
        <taxon>Agaricineae</taxon>
        <taxon>Hydnangiaceae</taxon>
        <taxon>Laccaria</taxon>
    </lineage>
</organism>
<proteinExistence type="predicted"/>
<dbReference type="PROSITE" id="PS50966">
    <property type="entry name" value="ZF_SWIM"/>
    <property type="match status" value="1"/>
</dbReference>
<evidence type="ECO:0000256" key="1">
    <source>
        <dbReference type="PROSITE-ProRule" id="PRU00325"/>
    </source>
</evidence>
<dbReference type="AlphaFoldDB" id="A0A0C9XX67"/>
<dbReference type="OrthoDB" id="3261031at2759"/>
<evidence type="ECO:0000313" key="4">
    <source>
        <dbReference type="Proteomes" id="UP000054477"/>
    </source>
</evidence>
<dbReference type="Proteomes" id="UP000054477">
    <property type="component" value="Unassembled WGS sequence"/>
</dbReference>
<accession>A0A0C9XX67</accession>
<protein>
    <recommendedName>
        <fullName evidence="2">SWIM-type domain-containing protein</fullName>
    </recommendedName>
</protein>
<keyword evidence="1" id="KW-0479">Metal-binding</keyword>
<feature type="domain" description="SWIM-type" evidence="2">
    <location>
        <begin position="151"/>
        <end position="186"/>
    </location>
</feature>
<reference evidence="3 4" key="1">
    <citation type="submission" date="2014-04" db="EMBL/GenBank/DDBJ databases">
        <authorList>
            <consortium name="DOE Joint Genome Institute"/>
            <person name="Kuo A."/>
            <person name="Kohler A."/>
            <person name="Nagy L.G."/>
            <person name="Floudas D."/>
            <person name="Copeland A."/>
            <person name="Barry K.W."/>
            <person name="Cichocki N."/>
            <person name="Veneault-Fourrey C."/>
            <person name="LaButti K."/>
            <person name="Lindquist E.A."/>
            <person name="Lipzen A."/>
            <person name="Lundell T."/>
            <person name="Morin E."/>
            <person name="Murat C."/>
            <person name="Sun H."/>
            <person name="Tunlid A."/>
            <person name="Henrissat B."/>
            <person name="Grigoriev I.V."/>
            <person name="Hibbett D.S."/>
            <person name="Martin F."/>
            <person name="Nordberg H.P."/>
            <person name="Cantor M.N."/>
            <person name="Hua S.X."/>
        </authorList>
    </citation>
    <scope>NUCLEOTIDE SEQUENCE [LARGE SCALE GENOMIC DNA]</scope>
    <source>
        <strain evidence="3 4">LaAM-08-1</strain>
    </source>
</reference>
<dbReference type="GO" id="GO:0008270">
    <property type="term" value="F:zinc ion binding"/>
    <property type="evidence" value="ECO:0007669"/>
    <property type="project" value="UniProtKB-KW"/>
</dbReference>
<gene>
    <name evidence="3" type="ORF">K443DRAFT_131965</name>
</gene>
<dbReference type="EMBL" id="KN838595">
    <property type="protein sequence ID" value="KIK02262.1"/>
    <property type="molecule type" value="Genomic_DNA"/>
</dbReference>
<evidence type="ECO:0000313" key="3">
    <source>
        <dbReference type="EMBL" id="KIK02262.1"/>
    </source>
</evidence>
<sequence>MNWSDFKSSFWDVYCAVSPEQFYIKWNQLTTRFLKAKAYLDAGIYPCHEQWAWTFTSYQFMCGVWMDGHVEVENRMNKAIGGPKKVLIHFHGLNEKTMMQTCFKQMEPSVFYSVKVLQLPDGVHDWMHCFGKRPLVTHLLYVTHDGTNAFHMVALLPNNNYTCNCCMGMNLGIPCHHYFHVLSAIKNLRFNIGVIHAW</sequence>
<dbReference type="STRING" id="1095629.A0A0C9XX67"/>
<dbReference type="HOGENOM" id="CLU_095772_0_0_1"/>
<reference evidence="4" key="2">
    <citation type="submission" date="2015-01" db="EMBL/GenBank/DDBJ databases">
        <title>Evolutionary Origins and Diversification of the Mycorrhizal Mutualists.</title>
        <authorList>
            <consortium name="DOE Joint Genome Institute"/>
            <consortium name="Mycorrhizal Genomics Consortium"/>
            <person name="Kohler A."/>
            <person name="Kuo A."/>
            <person name="Nagy L.G."/>
            <person name="Floudas D."/>
            <person name="Copeland A."/>
            <person name="Barry K.W."/>
            <person name="Cichocki N."/>
            <person name="Veneault-Fourrey C."/>
            <person name="LaButti K."/>
            <person name="Lindquist E.A."/>
            <person name="Lipzen A."/>
            <person name="Lundell T."/>
            <person name="Morin E."/>
            <person name="Murat C."/>
            <person name="Riley R."/>
            <person name="Ohm R."/>
            <person name="Sun H."/>
            <person name="Tunlid A."/>
            <person name="Henrissat B."/>
            <person name="Grigoriev I.V."/>
            <person name="Hibbett D.S."/>
            <person name="Martin F."/>
        </authorList>
    </citation>
    <scope>NUCLEOTIDE SEQUENCE [LARGE SCALE GENOMIC DNA]</scope>
    <source>
        <strain evidence="4">LaAM-08-1</strain>
    </source>
</reference>
<dbReference type="InterPro" id="IPR007527">
    <property type="entry name" value="Znf_SWIM"/>
</dbReference>
<keyword evidence="1" id="KW-0862">Zinc</keyword>
<keyword evidence="4" id="KW-1185">Reference proteome</keyword>
<keyword evidence="1" id="KW-0863">Zinc-finger</keyword>
<evidence type="ECO:0000259" key="2">
    <source>
        <dbReference type="PROSITE" id="PS50966"/>
    </source>
</evidence>